<dbReference type="InterPro" id="IPR050166">
    <property type="entry name" value="ABC_transporter_ATP-bind"/>
</dbReference>
<reference evidence="6" key="1">
    <citation type="submission" date="2019-03" db="EMBL/GenBank/DDBJ databases">
        <title>Afifella sp. nov., isolated from activated sludge.</title>
        <authorList>
            <person name="Li Q."/>
            <person name="Liu Y."/>
        </authorList>
    </citation>
    <scope>NUCLEOTIDE SEQUENCE</scope>
    <source>
        <strain evidence="6">L72</strain>
    </source>
</reference>
<proteinExistence type="inferred from homology"/>
<dbReference type="GO" id="GO:0016887">
    <property type="term" value="F:ATP hydrolysis activity"/>
    <property type="evidence" value="ECO:0007669"/>
    <property type="project" value="InterPro"/>
</dbReference>
<evidence type="ECO:0000259" key="5">
    <source>
        <dbReference type="PROSITE" id="PS50893"/>
    </source>
</evidence>
<dbReference type="PROSITE" id="PS00211">
    <property type="entry name" value="ABC_TRANSPORTER_1"/>
    <property type="match status" value="1"/>
</dbReference>
<evidence type="ECO:0000313" key="6">
    <source>
        <dbReference type="EMBL" id="MYZ50323.1"/>
    </source>
</evidence>
<dbReference type="PANTHER" id="PTHR42788">
    <property type="entry name" value="TAURINE IMPORT ATP-BINDING PROTEIN-RELATED"/>
    <property type="match status" value="1"/>
</dbReference>
<evidence type="ECO:0000256" key="1">
    <source>
        <dbReference type="ARBA" id="ARBA00005417"/>
    </source>
</evidence>
<protein>
    <submittedName>
        <fullName evidence="6">ABC transporter ATP-binding protein</fullName>
    </submittedName>
</protein>
<dbReference type="Pfam" id="PF00005">
    <property type="entry name" value="ABC_tran"/>
    <property type="match status" value="1"/>
</dbReference>
<dbReference type="CDD" id="cd03293">
    <property type="entry name" value="ABC_NrtD_SsuB_transporters"/>
    <property type="match status" value="1"/>
</dbReference>
<dbReference type="InterPro" id="IPR017871">
    <property type="entry name" value="ABC_transporter-like_CS"/>
</dbReference>
<dbReference type="InterPro" id="IPR003593">
    <property type="entry name" value="AAA+_ATPase"/>
</dbReference>
<dbReference type="InterPro" id="IPR027417">
    <property type="entry name" value="P-loop_NTPase"/>
</dbReference>
<gene>
    <name evidence="6" type="ORF">E4O86_21670</name>
</gene>
<keyword evidence="4 6" id="KW-0067">ATP-binding</keyword>
<dbReference type="OrthoDB" id="9807242at2"/>
<dbReference type="SMART" id="SM00382">
    <property type="entry name" value="AAA"/>
    <property type="match status" value="1"/>
</dbReference>
<evidence type="ECO:0000256" key="4">
    <source>
        <dbReference type="ARBA" id="ARBA00022840"/>
    </source>
</evidence>
<dbReference type="Gene3D" id="3.40.50.300">
    <property type="entry name" value="P-loop containing nucleotide triphosphate hydrolases"/>
    <property type="match status" value="1"/>
</dbReference>
<keyword evidence="7" id="KW-1185">Reference proteome</keyword>
<dbReference type="AlphaFoldDB" id="A0A964T882"/>
<evidence type="ECO:0000256" key="2">
    <source>
        <dbReference type="ARBA" id="ARBA00022448"/>
    </source>
</evidence>
<dbReference type="GO" id="GO:0005524">
    <property type="term" value="F:ATP binding"/>
    <property type="evidence" value="ECO:0007669"/>
    <property type="project" value="UniProtKB-KW"/>
</dbReference>
<dbReference type="EMBL" id="SPKJ01000150">
    <property type="protein sequence ID" value="MYZ50323.1"/>
    <property type="molecule type" value="Genomic_DNA"/>
</dbReference>
<dbReference type="Proteomes" id="UP000773614">
    <property type="component" value="Unassembled WGS sequence"/>
</dbReference>
<dbReference type="SUPFAM" id="SSF52540">
    <property type="entry name" value="P-loop containing nucleoside triphosphate hydrolases"/>
    <property type="match status" value="1"/>
</dbReference>
<keyword evidence="2" id="KW-0813">Transport</keyword>
<comment type="similarity">
    <text evidence="1">Belongs to the ABC transporter superfamily.</text>
</comment>
<name>A0A964T882_9HYPH</name>
<dbReference type="InterPro" id="IPR003439">
    <property type="entry name" value="ABC_transporter-like_ATP-bd"/>
</dbReference>
<evidence type="ECO:0000256" key="3">
    <source>
        <dbReference type="ARBA" id="ARBA00022741"/>
    </source>
</evidence>
<accession>A0A964T882</accession>
<keyword evidence="3" id="KW-0547">Nucleotide-binding</keyword>
<organism evidence="6 7">
    <name type="scientific">Propylenella binzhouense</name>
    <dbReference type="NCBI Taxonomy" id="2555902"/>
    <lineage>
        <taxon>Bacteria</taxon>
        <taxon>Pseudomonadati</taxon>
        <taxon>Pseudomonadota</taxon>
        <taxon>Alphaproteobacteria</taxon>
        <taxon>Hyphomicrobiales</taxon>
        <taxon>Propylenellaceae</taxon>
        <taxon>Propylenella</taxon>
    </lineage>
</organism>
<dbReference type="RefSeq" id="WP_161142646.1">
    <property type="nucleotide sequence ID" value="NZ_SPKJ01000150.1"/>
</dbReference>
<sequence length="267" mass="29145">MAPAGGGAPAIEAEDASKLFLDGAVVAFRRLTIAVRTQEVLCVVGPSGCGKTTFLRCIAGLTDISEGRLLVHGRPVAGPPDGVAMVFQHFGLLPWKTVYHNAAFGLEMAGVAQAAIRERVRHYLALAGLAGFENHYPYQLSGGMQQRVGLVRALAMNPTVLLMDEPFAALDAQTREVLQEELLALMQRPEERKTMVFITHSIDEAILLGDRIAVMSARPGRIQELIEVPFASPRDVNAVRADPRFAELRAHIWNELRPRRARHAEAA</sequence>
<dbReference type="PROSITE" id="PS50893">
    <property type="entry name" value="ABC_TRANSPORTER_2"/>
    <property type="match status" value="1"/>
</dbReference>
<comment type="caution">
    <text evidence="6">The sequence shown here is derived from an EMBL/GenBank/DDBJ whole genome shotgun (WGS) entry which is preliminary data.</text>
</comment>
<feature type="domain" description="ABC transporter" evidence="5">
    <location>
        <begin position="11"/>
        <end position="238"/>
    </location>
</feature>
<evidence type="ECO:0000313" key="7">
    <source>
        <dbReference type="Proteomes" id="UP000773614"/>
    </source>
</evidence>
<dbReference type="PANTHER" id="PTHR42788:SF13">
    <property type="entry name" value="ALIPHATIC SULFONATES IMPORT ATP-BINDING PROTEIN SSUB"/>
    <property type="match status" value="1"/>
</dbReference>